<feature type="region of interest" description="Disordered" evidence="1">
    <location>
        <begin position="107"/>
        <end position="165"/>
    </location>
</feature>
<dbReference type="Proteomes" id="UP000078200">
    <property type="component" value="Unassembled WGS sequence"/>
</dbReference>
<name>A0A1A9V9W7_GLOAU</name>
<feature type="region of interest" description="Disordered" evidence="1">
    <location>
        <begin position="468"/>
        <end position="496"/>
    </location>
</feature>
<feature type="compositionally biased region" description="Polar residues" evidence="1">
    <location>
        <begin position="852"/>
        <end position="862"/>
    </location>
</feature>
<feature type="region of interest" description="Disordered" evidence="1">
    <location>
        <begin position="520"/>
        <end position="628"/>
    </location>
</feature>
<feature type="region of interest" description="Disordered" evidence="1">
    <location>
        <begin position="914"/>
        <end position="1002"/>
    </location>
</feature>
<evidence type="ECO:0000313" key="3">
    <source>
        <dbReference type="Proteomes" id="UP000078200"/>
    </source>
</evidence>
<protein>
    <submittedName>
        <fullName evidence="2">Uncharacterized protein</fullName>
    </submittedName>
</protein>
<feature type="compositionally biased region" description="Polar residues" evidence="1">
    <location>
        <begin position="588"/>
        <end position="599"/>
    </location>
</feature>
<sequence length="1002" mass="109204">MYVSYTSIPTSASATMLSTSNNKHINHHHLNNSNSNSNSYHLSTHHGVMQEQANYSPQQQQHKLHHKLHQYDQQQQNFSNSTTTTTNSNNKAINNGNTFLIHHHHNNHRATPNKGTSSLNSGGRTYLSGGSLNSQFNANNGSYSNRKQQKCNYSSRSNTPNASKTSTLTHMLYSPKQMRKIGSTTTSIFPAPTTTAVDLAYKQSFYDDSTAKADHQLYSNNSRHHFSPNTHTPTQDTTPSLSYASLQNSNQNLVSSLSGCGVAGGSRGGSAGGGGVSSGTGTGMASPLSNSNYSLTNSLNNNVTVGTSNSGGHFARIHGKPKPPKSSSYSSFLQGGGSGYNSITTTSSGNHVQRPDIKYTQISNNEQRLSNNIDEAYEEDNFSLHNFKTDEGITYVPFTKPTPTPLTTSLQNPAMQVNILNPAQRILYQQNGLPFHPAYSPMTYRASNIPRPTNIPLPTIPAQVEGNELISPSDFTPPPPPHNPKPHIFQPRSGQAPYPDLSPEVAERYSMPTQYVPRSPVASRIIRRQRQQTQASQDKPFAVNFCDQIRDTPPGYTDNGYKIARAKSHDRLNNSQPVVLRDKEKSTSRPGESTPNGLQQIKDLAPHVNRRSGRRDGNKVRPRSYCNSMTGGEGVIRVNIATDRENMKHASKKSKHRQSLYSIEFGPSLDTIRSRADTILDYGDDHLHERCIGGIGIGGGGGACGEADGSELSPKPMTPRRVKRRSVMARGSNSRQSTSSRRSHVSGIPSSLGSGGVGSLSKTNNNHYQSFRKNIPPDPIYYNTNAQTGLFEQAWQTAASQSPPAATLLDEPQSPTLPLAPSLGGGHYNPTYQHSTTNLNDGEQADELYNNRPPSVRSSYSNFHGTRPITSYANSTGTTENVFAGLMGANTANTTTAATTTTMTATETQQFCFQQTTEHVPPSTPPLYQQHPLHNHSISEQNLPPPPPLPAEPQYVSSPPQPIPFAKRTASRESIRSMAFLSSGPPAYNLNYHTPPDSETTM</sequence>
<reference evidence="2" key="1">
    <citation type="submission" date="2020-05" db="UniProtKB">
        <authorList>
            <consortium name="EnsemblMetazoa"/>
        </authorList>
    </citation>
    <scope>IDENTIFICATION</scope>
    <source>
        <strain evidence="2">TTRI</strain>
    </source>
</reference>
<dbReference type="EnsemblMetazoa" id="GAUT030463-RA">
    <property type="protein sequence ID" value="GAUT030463-PA"/>
    <property type="gene ID" value="GAUT030463"/>
</dbReference>
<accession>A0A1A9V9W7</accession>
<feature type="compositionally biased region" description="Polar residues" evidence="1">
    <location>
        <begin position="830"/>
        <end position="841"/>
    </location>
</feature>
<feature type="compositionally biased region" description="Low complexity" evidence="1">
    <location>
        <begin position="730"/>
        <end position="752"/>
    </location>
</feature>
<dbReference type="VEuPathDB" id="VectorBase:GAUT030463"/>
<feature type="region of interest" description="Disordered" evidence="1">
    <location>
        <begin position="828"/>
        <end position="862"/>
    </location>
</feature>
<feature type="compositionally biased region" description="Polar residues" evidence="1">
    <location>
        <begin position="109"/>
        <end position="165"/>
    </location>
</feature>
<feature type="compositionally biased region" description="Basic residues" evidence="1">
    <location>
        <begin position="718"/>
        <end position="727"/>
    </location>
</feature>
<organism evidence="2 3">
    <name type="scientific">Glossina austeni</name>
    <name type="common">Savannah tsetse fly</name>
    <dbReference type="NCBI Taxonomy" id="7395"/>
    <lineage>
        <taxon>Eukaryota</taxon>
        <taxon>Metazoa</taxon>
        <taxon>Ecdysozoa</taxon>
        <taxon>Arthropoda</taxon>
        <taxon>Hexapoda</taxon>
        <taxon>Insecta</taxon>
        <taxon>Pterygota</taxon>
        <taxon>Neoptera</taxon>
        <taxon>Endopterygota</taxon>
        <taxon>Diptera</taxon>
        <taxon>Brachycera</taxon>
        <taxon>Muscomorpha</taxon>
        <taxon>Hippoboscoidea</taxon>
        <taxon>Glossinidae</taxon>
        <taxon>Glossina</taxon>
    </lineage>
</organism>
<evidence type="ECO:0000256" key="1">
    <source>
        <dbReference type="SAM" id="MobiDB-lite"/>
    </source>
</evidence>
<evidence type="ECO:0000313" key="2">
    <source>
        <dbReference type="EnsemblMetazoa" id="GAUT030463-PA"/>
    </source>
</evidence>
<feature type="region of interest" description="Disordered" evidence="1">
    <location>
        <begin position="704"/>
        <end position="779"/>
    </location>
</feature>
<proteinExistence type="predicted"/>
<feature type="region of interest" description="Disordered" evidence="1">
    <location>
        <begin position="310"/>
        <end position="333"/>
    </location>
</feature>
<feature type="compositionally biased region" description="Polar residues" evidence="1">
    <location>
        <begin position="762"/>
        <end position="772"/>
    </location>
</feature>
<keyword evidence="3" id="KW-1185">Reference proteome</keyword>
<dbReference type="AlphaFoldDB" id="A0A1A9V9W7"/>
<feature type="region of interest" description="Disordered" evidence="1">
    <location>
        <begin position="220"/>
        <end position="243"/>
    </location>
</feature>